<keyword evidence="3" id="KW-1185">Reference proteome</keyword>
<feature type="signal peptide" evidence="1">
    <location>
        <begin position="1"/>
        <end position="45"/>
    </location>
</feature>
<feature type="chain" id="PRO_5045188476" evidence="1">
    <location>
        <begin position="46"/>
        <end position="321"/>
    </location>
</feature>
<protein>
    <submittedName>
        <fullName evidence="2">TraB/GumN family protein</fullName>
    </submittedName>
</protein>
<dbReference type="EMBL" id="SSTI01000006">
    <property type="protein sequence ID" value="THG39883.1"/>
    <property type="molecule type" value="Genomic_DNA"/>
</dbReference>
<name>A0ABY2QGV1_9SPHN</name>
<dbReference type="PANTHER" id="PTHR40590">
    <property type="entry name" value="CYTOPLASMIC PROTEIN-RELATED"/>
    <property type="match status" value="1"/>
</dbReference>
<keyword evidence="1" id="KW-0732">Signal</keyword>
<evidence type="ECO:0000313" key="3">
    <source>
        <dbReference type="Proteomes" id="UP000308038"/>
    </source>
</evidence>
<dbReference type="CDD" id="cd14789">
    <property type="entry name" value="Tiki"/>
    <property type="match status" value="1"/>
</dbReference>
<gene>
    <name evidence="2" type="ORF">E5988_09470</name>
</gene>
<evidence type="ECO:0000256" key="1">
    <source>
        <dbReference type="SAM" id="SignalP"/>
    </source>
</evidence>
<dbReference type="Proteomes" id="UP000308038">
    <property type="component" value="Unassembled WGS sequence"/>
</dbReference>
<dbReference type="Pfam" id="PF01963">
    <property type="entry name" value="TraB_PrgY_gumN"/>
    <property type="match status" value="1"/>
</dbReference>
<comment type="caution">
    <text evidence="2">The sequence shown here is derived from an EMBL/GenBank/DDBJ whole genome shotgun (WGS) entry which is preliminary data.</text>
</comment>
<evidence type="ECO:0000313" key="2">
    <source>
        <dbReference type="EMBL" id="THG39883.1"/>
    </source>
</evidence>
<accession>A0ABY2QGV1</accession>
<dbReference type="InterPro" id="IPR002816">
    <property type="entry name" value="TraB/PrgY/GumN_fam"/>
</dbReference>
<dbReference type="InterPro" id="IPR047111">
    <property type="entry name" value="YbaP-like"/>
</dbReference>
<reference evidence="2 3" key="1">
    <citation type="submission" date="2019-04" db="EMBL/GenBank/DDBJ databases">
        <title>Microbes associate with the intestines of laboratory mice.</title>
        <authorList>
            <person name="Navarre W."/>
            <person name="Wong E."/>
            <person name="Huang K.C."/>
            <person name="Tropini C."/>
            <person name="Ng K."/>
            <person name="Yu B."/>
        </authorList>
    </citation>
    <scope>NUCLEOTIDE SEQUENCE [LARGE SCALE GENOMIC DNA]</scope>
    <source>
        <strain evidence="2 3">NM83_B4-11</strain>
    </source>
</reference>
<dbReference type="PANTHER" id="PTHR40590:SF1">
    <property type="entry name" value="CYTOPLASMIC PROTEIN"/>
    <property type="match status" value="1"/>
</dbReference>
<organism evidence="2 3">
    <name type="scientific">Sphingomonas olei</name>
    <dbReference type="NCBI Taxonomy" id="1886787"/>
    <lineage>
        <taxon>Bacteria</taxon>
        <taxon>Pseudomonadati</taxon>
        <taxon>Pseudomonadota</taxon>
        <taxon>Alphaproteobacteria</taxon>
        <taxon>Sphingomonadales</taxon>
        <taxon>Sphingomonadaceae</taxon>
        <taxon>Sphingomonas</taxon>
    </lineage>
</organism>
<sequence>MARQQARPPLGWLRPDQGRLPRPVLRPFTSLFAALGLAFTLPACAQPAPVVQQDADPALWVVRDKDTTIYLFGTIHVLKPGLSWFDEAVKKAFDRSGTLVLEMVEPDKETQERVVVSKAFDPSGQSLIEKLPEDKRQPFIKALEDNKLPRATFERMQPWFAAISLSALPVQKLGYDASNGPEGVLTKAAKAQKKQVIGLETFEGQMSIFDSLSQKAQLELLTSTVEELPKAGETMDRMVSDWAKGNPDGLAKTMNDSLKDSPEVNKALLVDRNAKWAAWIAERMRTPGRVFIAVGAGHLAGPDSVQAQLGKYRLKAVRVKY</sequence>
<proteinExistence type="predicted"/>